<protein>
    <submittedName>
        <fullName evidence="2">Uncharacterized protein</fullName>
    </submittedName>
</protein>
<dbReference type="Proteomes" id="UP000217771">
    <property type="component" value="Unassembled WGS sequence"/>
</dbReference>
<evidence type="ECO:0000313" key="3">
    <source>
        <dbReference type="Proteomes" id="UP000217771"/>
    </source>
</evidence>
<feature type="compositionally biased region" description="Basic and acidic residues" evidence="1">
    <location>
        <begin position="75"/>
        <end position="91"/>
    </location>
</feature>
<evidence type="ECO:0000313" key="2">
    <source>
        <dbReference type="EMBL" id="PAU78930.1"/>
    </source>
</evidence>
<keyword evidence="3" id="KW-1185">Reference proteome</keyword>
<sequence>MQFITNNVPAGTDQKTEAFAADFVELLKKHGIDPAHANLSFDGKNVAVNTSRSKAPAKGWADDLAPDDLPSKGAPVEDTRRTAPTDPDKFNPADLAPEA</sequence>
<dbReference type="AlphaFoldDB" id="A0A2A2F2D3"/>
<feature type="region of interest" description="Disordered" evidence="1">
    <location>
        <begin position="50"/>
        <end position="99"/>
    </location>
</feature>
<organism evidence="2 3">
    <name type="scientific">Halomonas salipaludis</name>
    <dbReference type="NCBI Taxonomy" id="2032625"/>
    <lineage>
        <taxon>Bacteria</taxon>
        <taxon>Pseudomonadati</taxon>
        <taxon>Pseudomonadota</taxon>
        <taxon>Gammaproteobacteria</taxon>
        <taxon>Oceanospirillales</taxon>
        <taxon>Halomonadaceae</taxon>
        <taxon>Halomonas</taxon>
    </lineage>
</organism>
<name>A0A2A2F2D3_9GAMM</name>
<evidence type="ECO:0000256" key="1">
    <source>
        <dbReference type="SAM" id="MobiDB-lite"/>
    </source>
</evidence>
<proteinExistence type="predicted"/>
<dbReference type="RefSeq" id="WP_095618944.1">
    <property type="nucleotide sequence ID" value="NZ_NSKB01000001.1"/>
</dbReference>
<comment type="caution">
    <text evidence="2">The sequence shown here is derived from an EMBL/GenBank/DDBJ whole genome shotgun (WGS) entry which is preliminary data.</text>
</comment>
<dbReference type="EMBL" id="NSKB01000001">
    <property type="protein sequence ID" value="PAU78930.1"/>
    <property type="molecule type" value="Genomic_DNA"/>
</dbReference>
<reference evidence="2 3" key="1">
    <citation type="submission" date="2017-08" db="EMBL/GenBank/DDBJ databases">
        <title>Halomonas alkalisoli sp. nov., isolated from saline alkaline soil.</title>
        <authorList>
            <person name="Wang D."/>
            <person name="Zhang G."/>
        </authorList>
    </citation>
    <scope>NUCLEOTIDE SEQUENCE [LARGE SCALE GENOMIC DNA]</scope>
    <source>
        <strain evidence="2 3">WRN001</strain>
    </source>
</reference>
<accession>A0A2A2F2D3</accession>
<gene>
    <name evidence="2" type="ORF">CK498_00670</name>
</gene>